<dbReference type="InterPro" id="IPR008930">
    <property type="entry name" value="Terpenoid_cyclase/PrenylTrfase"/>
</dbReference>
<keyword evidence="2" id="KW-1185">Reference proteome</keyword>
<evidence type="ECO:0000313" key="2">
    <source>
        <dbReference type="Proteomes" id="UP001206206"/>
    </source>
</evidence>
<name>A0ABT1PCD3_9ACTN</name>
<dbReference type="EMBL" id="JANFNH010000011">
    <property type="protein sequence ID" value="MCQ4043028.1"/>
    <property type="molecule type" value="Genomic_DNA"/>
</dbReference>
<dbReference type="Proteomes" id="UP001206206">
    <property type="component" value="Unassembled WGS sequence"/>
</dbReference>
<proteinExistence type="predicted"/>
<dbReference type="RefSeq" id="WP_255927756.1">
    <property type="nucleotide sequence ID" value="NZ_JANFNH010000011.1"/>
</dbReference>
<protein>
    <submittedName>
        <fullName evidence="1">Uncharacterized protein</fullName>
    </submittedName>
</protein>
<accession>A0ABT1PCD3</accession>
<evidence type="ECO:0000313" key="1">
    <source>
        <dbReference type="EMBL" id="MCQ4043028.1"/>
    </source>
</evidence>
<reference evidence="1 2" key="1">
    <citation type="submission" date="2022-06" db="EMBL/GenBank/DDBJ databases">
        <title>Draft genome sequence of type strain Streptomyces rubrisoli DSM 42083.</title>
        <authorList>
            <person name="Duangmal K."/>
            <person name="Klaysubun C."/>
        </authorList>
    </citation>
    <scope>NUCLEOTIDE SEQUENCE [LARGE SCALE GENOMIC DNA]</scope>
    <source>
        <strain evidence="1 2">DSM 42083</strain>
    </source>
</reference>
<dbReference type="SUPFAM" id="SSF48239">
    <property type="entry name" value="Terpenoid cyclases/Protein prenyltransferases"/>
    <property type="match status" value="1"/>
</dbReference>
<gene>
    <name evidence="1" type="ORF">NON19_13535</name>
</gene>
<comment type="caution">
    <text evidence="1">The sequence shown here is derived from an EMBL/GenBank/DDBJ whole genome shotgun (WGS) entry which is preliminary data.</text>
</comment>
<organism evidence="1 2">
    <name type="scientific">Streptantibioticus rubrisoli</name>
    <dbReference type="NCBI Taxonomy" id="1387313"/>
    <lineage>
        <taxon>Bacteria</taxon>
        <taxon>Bacillati</taxon>
        <taxon>Actinomycetota</taxon>
        <taxon>Actinomycetes</taxon>
        <taxon>Kitasatosporales</taxon>
        <taxon>Streptomycetaceae</taxon>
        <taxon>Streptantibioticus</taxon>
    </lineage>
</organism>
<sequence length="304" mass="33655">MAWVDDVMVKRAGRFLWTSGRVLEQRRFAFLLGGETDPAGVLAALDAYRRADGGYAFGLEPDVRGPVAQPISLPAALRVLEEARALDATRGRHLCDWLAKVAAPDGDVPAVLPTLRPYPRPPWLPIADEPVGELLATGQIAGPLLRHGIDHPWLKTAMDFCRRAIESLQHTHPYEAEAAITFLDAAPDPLWARQQSERLGELVREQRLVLLDPDHPEQAHLAPGYAPGEYHLPHDFAPRPDSLARAWFTEAEINRGLSHLAAQQQQDGGWPIRWARWSPTTEVEARPSVTLAASLTLRAYDQAS</sequence>